<reference evidence="4" key="1">
    <citation type="journal article" date="2019" name="Int. J. Syst. Evol. Microbiol.">
        <title>The Global Catalogue of Microorganisms (GCM) 10K type strain sequencing project: providing services to taxonomists for standard genome sequencing and annotation.</title>
        <authorList>
            <consortium name="The Broad Institute Genomics Platform"/>
            <consortium name="The Broad Institute Genome Sequencing Center for Infectious Disease"/>
            <person name="Wu L."/>
            <person name="Ma J."/>
        </authorList>
    </citation>
    <scope>NUCLEOTIDE SEQUENCE [LARGE SCALE GENOMIC DNA]</scope>
    <source>
        <strain evidence="4">JCM 11136</strain>
    </source>
</reference>
<accession>A0ABP4AXI4</accession>
<evidence type="ECO:0000313" key="4">
    <source>
        <dbReference type="Proteomes" id="UP001501578"/>
    </source>
</evidence>
<evidence type="ECO:0000256" key="1">
    <source>
        <dbReference type="SAM" id="MobiDB-lite"/>
    </source>
</evidence>
<feature type="chain" id="PRO_5045871447" evidence="2">
    <location>
        <begin position="37"/>
        <end position="271"/>
    </location>
</feature>
<comment type="caution">
    <text evidence="3">The sequence shown here is derived from an EMBL/GenBank/DDBJ whole genome shotgun (WGS) entry which is preliminary data.</text>
</comment>
<feature type="compositionally biased region" description="Gly residues" evidence="1">
    <location>
        <begin position="154"/>
        <end position="173"/>
    </location>
</feature>
<feature type="compositionally biased region" description="Acidic residues" evidence="1">
    <location>
        <begin position="194"/>
        <end position="203"/>
    </location>
</feature>
<organism evidence="3 4">
    <name type="scientific">Nonomuraea longicatena</name>
    <dbReference type="NCBI Taxonomy" id="83682"/>
    <lineage>
        <taxon>Bacteria</taxon>
        <taxon>Bacillati</taxon>
        <taxon>Actinomycetota</taxon>
        <taxon>Actinomycetes</taxon>
        <taxon>Streptosporangiales</taxon>
        <taxon>Streptosporangiaceae</taxon>
        <taxon>Nonomuraea</taxon>
    </lineage>
</organism>
<keyword evidence="2" id="KW-0732">Signal</keyword>
<feature type="region of interest" description="Disordered" evidence="1">
    <location>
        <begin position="154"/>
        <end position="203"/>
    </location>
</feature>
<evidence type="ECO:0000313" key="3">
    <source>
        <dbReference type="EMBL" id="GAA0942788.1"/>
    </source>
</evidence>
<protein>
    <submittedName>
        <fullName evidence="3">Uncharacterized protein</fullName>
    </submittedName>
</protein>
<evidence type="ECO:0000256" key="2">
    <source>
        <dbReference type="SAM" id="SignalP"/>
    </source>
</evidence>
<dbReference type="EMBL" id="BAAAHQ010000035">
    <property type="protein sequence ID" value="GAA0942788.1"/>
    <property type="molecule type" value="Genomic_DNA"/>
</dbReference>
<feature type="signal peptide" evidence="2">
    <location>
        <begin position="1"/>
        <end position="36"/>
    </location>
</feature>
<gene>
    <name evidence="3" type="ORF">GCM10009560_55610</name>
</gene>
<dbReference type="Proteomes" id="UP001501578">
    <property type="component" value="Unassembled WGS sequence"/>
</dbReference>
<sequence>MLGEAMAVGTRLIIAALAAPLGIAVLAPAAAQSASAWPGGQSDPFTVDAGKVSCGDGGRVFVKLRSQRREVVRYSLTSDDRTLADGSISPRRTVRESLRVPRGERLNIEAYSIVEGEEDTLVDSATIDNPCGRQGWRGSGLGFDRWGDNGWGDNGRDNGWGNGWGDNGRGNGWGDRDGWGDGGDEGWGDKGWGEDGDNDCDNGWDDDCGGRGWGRERDDLPFTGPPADLMGKLATAGGLVLTGGLVWWYGSIWPRQSYSPPPAPRRREDPS</sequence>
<proteinExistence type="predicted"/>
<name>A0ABP4AXI4_9ACTN</name>
<keyword evidence="4" id="KW-1185">Reference proteome</keyword>